<protein>
    <submittedName>
        <fullName evidence="2">Uncharacterized protein</fullName>
    </submittedName>
</protein>
<gene>
    <name evidence="2" type="ORF">CSSPJE1EN2_LOCUS18509</name>
</gene>
<organism evidence="2 3">
    <name type="scientific">Sphagnum jensenii</name>
    <dbReference type="NCBI Taxonomy" id="128206"/>
    <lineage>
        <taxon>Eukaryota</taxon>
        <taxon>Viridiplantae</taxon>
        <taxon>Streptophyta</taxon>
        <taxon>Embryophyta</taxon>
        <taxon>Bryophyta</taxon>
        <taxon>Sphagnophytina</taxon>
        <taxon>Sphagnopsida</taxon>
        <taxon>Sphagnales</taxon>
        <taxon>Sphagnaceae</taxon>
        <taxon>Sphagnum</taxon>
    </lineage>
</organism>
<sequence length="138" mass="15284">MSLMSSSSSSTYGWVRGLRRRVFFFSAAATTGVFVCLLEEDSRQNSCSSSSGFAQLRRSIQDLFPAAAAAAHKPWQGTKGECERVEKSRKKKKKTRKDAQIMLAAVDTICKRNAEEAKQCNQITTQKETAIHPTAPNH</sequence>
<dbReference type="Proteomes" id="UP001497522">
    <property type="component" value="Chromosome 5"/>
</dbReference>
<feature type="compositionally biased region" description="Basic residues" evidence="1">
    <location>
        <begin position="87"/>
        <end position="96"/>
    </location>
</feature>
<name>A0ABP1BKX7_9BRYO</name>
<evidence type="ECO:0000313" key="2">
    <source>
        <dbReference type="EMBL" id="CAK9876287.1"/>
    </source>
</evidence>
<keyword evidence="3" id="KW-1185">Reference proteome</keyword>
<accession>A0ABP1BKX7</accession>
<dbReference type="EMBL" id="OZ023706">
    <property type="protein sequence ID" value="CAK9876287.1"/>
    <property type="molecule type" value="Genomic_DNA"/>
</dbReference>
<feature type="region of interest" description="Disordered" evidence="1">
    <location>
        <begin position="75"/>
        <end position="97"/>
    </location>
</feature>
<proteinExistence type="predicted"/>
<reference evidence="2" key="1">
    <citation type="submission" date="2024-03" db="EMBL/GenBank/DDBJ databases">
        <authorList>
            <consortium name="ELIXIR-Norway"/>
            <consortium name="Elixir Norway"/>
        </authorList>
    </citation>
    <scope>NUCLEOTIDE SEQUENCE</scope>
</reference>
<evidence type="ECO:0000313" key="3">
    <source>
        <dbReference type="Proteomes" id="UP001497522"/>
    </source>
</evidence>
<evidence type="ECO:0000256" key="1">
    <source>
        <dbReference type="SAM" id="MobiDB-lite"/>
    </source>
</evidence>